<keyword evidence="2" id="KW-1185">Reference proteome</keyword>
<proteinExistence type="predicted"/>
<dbReference type="EMBL" id="CADIKI010000020">
    <property type="protein sequence ID" value="CAB3804329.1"/>
    <property type="molecule type" value="Genomic_DNA"/>
</dbReference>
<name>A0A6J5GV82_9BURK</name>
<reference evidence="1 2" key="1">
    <citation type="submission" date="2020-04" db="EMBL/GenBank/DDBJ databases">
        <authorList>
            <person name="De Canck E."/>
        </authorList>
    </citation>
    <scope>NUCLEOTIDE SEQUENCE [LARGE SCALE GENOMIC DNA]</scope>
    <source>
        <strain evidence="1 2">LMG 27177</strain>
    </source>
</reference>
<evidence type="ECO:0008006" key="3">
    <source>
        <dbReference type="Google" id="ProtNLM"/>
    </source>
</evidence>
<sequence length="267" mass="29695">MSGHLHARRVAALPPGLPTPPRTGAGGIPRVLSELMHRLGRYLDAPDDWLPSLNRANGSTRQQRTERSVACVQLLRASLKYLDLVTMRVGVPSAGRGMQNLTLRFLADQAGLDMRRAERATRDLQAAGLTSARSRCERGEDGSFKGLAAIRYLPEALFGAFGLAKWLRHERSKAALRQQLRRAADAKQCRRNTREYARGQLWLESLKNRVSKCPDPARSAPDDGDAGLAAEFERQVQIRAGQIKQNDPSLDRDVCFRLARQQLVPAR</sequence>
<organism evidence="1 2">
    <name type="scientific">Paraburkholderia fynbosensis</name>
    <dbReference type="NCBI Taxonomy" id="1200993"/>
    <lineage>
        <taxon>Bacteria</taxon>
        <taxon>Pseudomonadati</taxon>
        <taxon>Pseudomonadota</taxon>
        <taxon>Betaproteobacteria</taxon>
        <taxon>Burkholderiales</taxon>
        <taxon>Burkholderiaceae</taxon>
        <taxon>Paraburkholderia</taxon>
    </lineage>
</organism>
<evidence type="ECO:0000313" key="2">
    <source>
        <dbReference type="Proteomes" id="UP000494252"/>
    </source>
</evidence>
<evidence type="ECO:0000313" key="1">
    <source>
        <dbReference type="EMBL" id="CAB3804329.1"/>
    </source>
</evidence>
<dbReference type="Proteomes" id="UP000494252">
    <property type="component" value="Unassembled WGS sequence"/>
</dbReference>
<gene>
    <name evidence="1" type="ORF">LMG27177_05621</name>
</gene>
<accession>A0A6J5GV82</accession>
<dbReference type="AlphaFoldDB" id="A0A6J5GV82"/>
<protein>
    <recommendedName>
        <fullName evidence="3">Replication protein C</fullName>
    </recommendedName>
</protein>